<proteinExistence type="predicted"/>
<dbReference type="NCBIfam" id="NF004723">
    <property type="entry name" value="PRK06067.1"/>
    <property type="match status" value="1"/>
</dbReference>
<keyword evidence="5" id="KW-1185">Reference proteome</keyword>
<reference evidence="4 5" key="1">
    <citation type="submission" date="2023-10" db="EMBL/GenBank/DDBJ databases">
        <title>The complete genome sequence of Methanoculleus receptaculi DSM 18860.</title>
        <authorList>
            <person name="Lai S.-J."/>
            <person name="You Y.-T."/>
            <person name="Chen S.-C."/>
        </authorList>
    </citation>
    <scope>NUCLEOTIDE SEQUENCE [LARGE SCALE GENOMIC DNA]</scope>
    <source>
        <strain evidence="4 5">DSM 18860</strain>
    </source>
</reference>
<dbReference type="Gene3D" id="3.40.50.300">
    <property type="entry name" value="P-loop containing nucleotide triphosphate hydrolases"/>
    <property type="match status" value="1"/>
</dbReference>
<dbReference type="AlphaFoldDB" id="A0AAX4FV09"/>
<sequence length="247" mass="27629">MVTSVDAQKSVLEMPDQSILSTGNSELDKKIADGLPLQSLTLIEGENDTGKSVLTQQIIWGALKQGFNVDLFSTENTSKSFLTQMESMSLDISDYFAWGYLRVFPMHVVGFEWTKEKMHGTLERMIGFMEQTKAQIIVIDSLTLFTEYATQDTVLTFFTNCKNLVDHGKTILITLHTYAFVEDALVRIRSICDAHLFMKKALVGGKYVMMLEVVKVRGARKTTGNIVSFEVHPGYGIKVIPVSVARV</sequence>
<dbReference type="GeneID" id="85733126"/>
<dbReference type="GO" id="GO:0005524">
    <property type="term" value="F:ATP binding"/>
    <property type="evidence" value="ECO:0007669"/>
    <property type="project" value="UniProtKB-KW"/>
</dbReference>
<dbReference type="PANTHER" id="PTHR43637">
    <property type="entry name" value="UPF0273 PROTEIN TM_0370"/>
    <property type="match status" value="1"/>
</dbReference>
<organism evidence="4 5">
    <name type="scientific">Methanoculleus receptaculi</name>
    <dbReference type="NCBI Taxonomy" id="394967"/>
    <lineage>
        <taxon>Archaea</taxon>
        <taxon>Methanobacteriati</taxon>
        <taxon>Methanobacteriota</taxon>
        <taxon>Stenosarchaea group</taxon>
        <taxon>Methanomicrobia</taxon>
        <taxon>Methanomicrobiales</taxon>
        <taxon>Methanomicrobiaceae</taxon>
        <taxon>Methanoculleus</taxon>
    </lineage>
</organism>
<feature type="domain" description="KaiC-like" evidence="3">
    <location>
        <begin position="21"/>
        <end position="241"/>
    </location>
</feature>
<evidence type="ECO:0000259" key="3">
    <source>
        <dbReference type="Pfam" id="PF06745"/>
    </source>
</evidence>
<evidence type="ECO:0000256" key="2">
    <source>
        <dbReference type="ARBA" id="ARBA00022840"/>
    </source>
</evidence>
<dbReference type="InterPro" id="IPR027417">
    <property type="entry name" value="P-loop_NTPase"/>
</dbReference>
<dbReference type="Pfam" id="PF06745">
    <property type="entry name" value="ATPase"/>
    <property type="match status" value="1"/>
</dbReference>
<dbReference type="PANTHER" id="PTHR43637:SF3">
    <property type="entry name" value="FLAGELLA-RELATED PROTEIN H-RELATED"/>
    <property type="match status" value="1"/>
</dbReference>
<evidence type="ECO:0000313" key="4">
    <source>
        <dbReference type="EMBL" id="WOX57273.1"/>
    </source>
</evidence>
<dbReference type="SUPFAM" id="SSF52540">
    <property type="entry name" value="P-loop containing nucleoside triphosphate hydrolases"/>
    <property type="match status" value="1"/>
</dbReference>
<keyword evidence="2" id="KW-0067">ATP-binding</keyword>
<dbReference type="RefSeq" id="WP_318620804.1">
    <property type="nucleotide sequence ID" value="NZ_CP137642.1"/>
</dbReference>
<evidence type="ECO:0000256" key="1">
    <source>
        <dbReference type="ARBA" id="ARBA00022741"/>
    </source>
</evidence>
<dbReference type="Proteomes" id="UP001305652">
    <property type="component" value="Chromosome"/>
</dbReference>
<evidence type="ECO:0000313" key="5">
    <source>
        <dbReference type="Proteomes" id="UP001305652"/>
    </source>
</evidence>
<accession>A0AAX4FV09</accession>
<keyword evidence="1" id="KW-0547">Nucleotide-binding</keyword>
<gene>
    <name evidence="4" type="ORF">R6Y96_08175</name>
</gene>
<dbReference type="InterPro" id="IPR014774">
    <property type="entry name" value="KaiC-like_dom"/>
</dbReference>
<dbReference type="EMBL" id="CP137642">
    <property type="protein sequence ID" value="WOX57273.1"/>
    <property type="molecule type" value="Genomic_DNA"/>
</dbReference>
<dbReference type="KEGG" id="mrc:R6Y96_08175"/>
<protein>
    <submittedName>
        <fullName evidence="4">ATPase domain-containing protein</fullName>
    </submittedName>
</protein>
<name>A0AAX4FV09_9EURY</name>